<keyword evidence="2" id="KW-1185">Reference proteome</keyword>
<dbReference type="Gene3D" id="3.40.47.10">
    <property type="match status" value="1"/>
</dbReference>
<name>A0AAV4J6Z1_9GAST</name>
<protein>
    <submittedName>
        <fullName evidence="1">Fatty acid synthase</fullName>
    </submittedName>
</protein>
<evidence type="ECO:0000313" key="2">
    <source>
        <dbReference type="Proteomes" id="UP000762676"/>
    </source>
</evidence>
<dbReference type="InterPro" id="IPR016039">
    <property type="entry name" value="Thiolase-like"/>
</dbReference>
<proteinExistence type="predicted"/>
<dbReference type="GO" id="GO:0016746">
    <property type="term" value="F:acyltransferase activity"/>
    <property type="evidence" value="ECO:0007669"/>
    <property type="project" value="InterPro"/>
</dbReference>
<sequence length="76" mass="8579">MYKVTEADRRKRWKGKGEIFASMKGTRTGVYNGVTGSEAEQVWMGRTNQYVLSGVPHTMFPNRLSFFFDLKGGGLV</sequence>
<dbReference type="AlphaFoldDB" id="A0AAV4J6Z1"/>
<reference evidence="1 2" key="1">
    <citation type="journal article" date="2021" name="Elife">
        <title>Chloroplast acquisition without the gene transfer in kleptoplastic sea slugs, Plakobranchus ocellatus.</title>
        <authorList>
            <person name="Maeda T."/>
            <person name="Takahashi S."/>
            <person name="Yoshida T."/>
            <person name="Shimamura S."/>
            <person name="Takaki Y."/>
            <person name="Nagai Y."/>
            <person name="Toyoda A."/>
            <person name="Suzuki Y."/>
            <person name="Arimoto A."/>
            <person name="Ishii H."/>
            <person name="Satoh N."/>
            <person name="Nishiyama T."/>
            <person name="Hasebe M."/>
            <person name="Maruyama T."/>
            <person name="Minagawa J."/>
            <person name="Obokata J."/>
            <person name="Shigenobu S."/>
        </authorList>
    </citation>
    <scope>NUCLEOTIDE SEQUENCE [LARGE SCALE GENOMIC DNA]</scope>
</reference>
<gene>
    <name evidence="1" type="ORF">ElyMa_006830200</name>
</gene>
<dbReference type="EMBL" id="BMAT01013665">
    <property type="protein sequence ID" value="GFS17758.1"/>
    <property type="molecule type" value="Genomic_DNA"/>
</dbReference>
<dbReference type="Proteomes" id="UP000762676">
    <property type="component" value="Unassembled WGS sequence"/>
</dbReference>
<accession>A0AAV4J6Z1</accession>
<comment type="caution">
    <text evidence="1">The sequence shown here is derived from an EMBL/GenBank/DDBJ whole genome shotgun (WGS) entry which is preliminary data.</text>
</comment>
<evidence type="ECO:0000313" key="1">
    <source>
        <dbReference type="EMBL" id="GFS17758.1"/>
    </source>
</evidence>
<organism evidence="1 2">
    <name type="scientific">Elysia marginata</name>
    <dbReference type="NCBI Taxonomy" id="1093978"/>
    <lineage>
        <taxon>Eukaryota</taxon>
        <taxon>Metazoa</taxon>
        <taxon>Spiralia</taxon>
        <taxon>Lophotrochozoa</taxon>
        <taxon>Mollusca</taxon>
        <taxon>Gastropoda</taxon>
        <taxon>Heterobranchia</taxon>
        <taxon>Euthyneura</taxon>
        <taxon>Panpulmonata</taxon>
        <taxon>Sacoglossa</taxon>
        <taxon>Placobranchoidea</taxon>
        <taxon>Plakobranchidae</taxon>
        <taxon>Elysia</taxon>
    </lineage>
</organism>